<sequence length="180" mass="19422">MANPKPLVGDVFPKITVPKLGGGELTLGRPGAGHDWQLVVVYRGKHCPICTRYLSELNAILPDLSKIGVDVVAVSADPENRAQAQVTEAGADFPVGIELTVDQMRQLGLYVSDPRSAEETDRPFAEPGLFVINDAGKLQVTDISNAPFARPALSSVLMGLNFIKNPENNYPIRGTHHVQN</sequence>
<dbReference type="Gene3D" id="3.40.30.10">
    <property type="entry name" value="Glutaredoxin"/>
    <property type="match status" value="1"/>
</dbReference>
<keyword evidence="3" id="KW-1185">Reference proteome</keyword>
<proteinExistence type="predicted"/>
<dbReference type="PROSITE" id="PS51352">
    <property type="entry name" value="THIOREDOXIN_2"/>
    <property type="match status" value="1"/>
</dbReference>
<protein>
    <submittedName>
        <fullName evidence="2">Redoxin domain-containing protein</fullName>
    </submittedName>
</protein>
<name>A0ABY8F4B9_9HYPH</name>
<accession>A0ABY8F4B9</accession>
<dbReference type="InterPro" id="IPR036249">
    <property type="entry name" value="Thioredoxin-like_sf"/>
</dbReference>
<feature type="domain" description="Thioredoxin" evidence="1">
    <location>
        <begin position="6"/>
        <end position="168"/>
    </location>
</feature>
<evidence type="ECO:0000313" key="3">
    <source>
        <dbReference type="Proteomes" id="UP001209803"/>
    </source>
</evidence>
<dbReference type="Proteomes" id="UP001209803">
    <property type="component" value="Chromosome"/>
</dbReference>
<evidence type="ECO:0000259" key="1">
    <source>
        <dbReference type="PROSITE" id="PS51352"/>
    </source>
</evidence>
<dbReference type="InterPro" id="IPR000866">
    <property type="entry name" value="AhpC/TSA"/>
</dbReference>
<dbReference type="SUPFAM" id="SSF52833">
    <property type="entry name" value="Thioredoxin-like"/>
    <property type="match status" value="1"/>
</dbReference>
<dbReference type="RefSeq" id="WP_265679794.1">
    <property type="nucleotide sequence ID" value="NZ_CP120863.1"/>
</dbReference>
<reference evidence="2 3" key="1">
    <citation type="submission" date="2023-03" db="EMBL/GenBank/DDBJ databases">
        <title>Roseibium porphyridii sp. nov. and Roseibium rhodosorbium sp. nov. isolated from marine algae, Porphyridium cruentum and Rhodosorus marinus, respectively.</title>
        <authorList>
            <person name="Lee M.W."/>
            <person name="Choi B.J."/>
            <person name="Lee J.K."/>
            <person name="Choi D.G."/>
            <person name="Baek J.H."/>
            <person name="Bayburt H."/>
            <person name="Kim J.M."/>
            <person name="Han D.M."/>
            <person name="Kim K.H."/>
            <person name="Jeon C.O."/>
        </authorList>
    </citation>
    <scope>NUCLEOTIDE SEQUENCE [LARGE SCALE GENOMIC DNA]</scope>
    <source>
        <strain evidence="2 3">KMA01</strain>
    </source>
</reference>
<gene>
    <name evidence="2" type="ORF">K1718_03020</name>
</gene>
<organism evidence="2 3">
    <name type="scientific">Roseibium porphyridii</name>
    <dbReference type="NCBI Taxonomy" id="2866279"/>
    <lineage>
        <taxon>Bacteria</taxon>
        <taxon>Pseudomonadati</taxon>
        <taxon>Pseudomonadota</taxon>
        <taxon>Alphaproteobacteria</taxon>
        <taxon>Hyphomicrobiales</taxon>
        <taxon>Stappiaceae</taxon>
        <taxon>Roseibium</taxon>
    </lineage>
</organism>
<dbReference type="EMBL" id="CP120863">
    <property type="protein sequence ID" value="WFE90338.1"/>
    <property type="molecule type" value="Genomic_DNA"/>
</dbReference>
<dbReference type="Pfam" id="PF00578">
    <property type="entry name" value="AhpC-TSA"/>
    <property type="match status" value="1"/>
</dbReference>
<evidence type="ECO:0000313" key="2">
    <source>
        <dbReference type="EMBL" id="WFE90338.1"/>
    </source>
</evidence>
<dbReference type="InterPro" id="IPR013766">
    <property type="entry name" value="Thioredoxin_domain"/>
</dbReference>